<evidence type="ECO:0000313" key="1">
    <source>
        <dbReference type="EMBL" id="MEI5613875.1"/>
    </source>
</evidence>
<dbReference type="EMBL" id="JBBAYM010000025">
    <property type="protein sequence ID" value="MEI5613875.1"/>
    <property type="molecule type" value="Genomic_DNA"/>
</dbReference>
<evidence type="ECO:0000313" key="2">
    <source>
        <dbReference type="Proteomes" id="UP001365781"/>
    </source>
</evidence>
<organism evidence="1 2">
    <name type="scientific">Streptomyces brasiliscabiei</name>
    <dbReference type="NCBI Taxonomy" id="2736302"/>
    <lineage>
        <taxon>Bacteria</taxon>
        <taxon>Bacillati</taxon>
        <taxon>Actinomycetota</taxon>
        <taxon>Actinomycetes</taxon>
        <taxon>Kitasatosporales</taxon>
        <taxon>Streptomycetaceae</taxon>
        <taxon>Streptomyces</taxon>
    </lineage>
</organism>
<gene>
    <name evidence="1" type="ORF">WB403_32495</name>
</gene>
<dbReference type="Pfam" id="PF09947">
    <property type="entry name" value="DUF2180"/>
    <property type="match status" value="1"/>
</dbReference>
<dbReference type="Proteomes" id="UP001365781">
    <property type="component" value="Unassembled WGS sequence"/>
</dbReference>
<proteinExistence type="predicted"/>
<dbReference type="InterPro" id="IPR017211">
    <property type="entry name" value="UCP037465_Znf"/>
</dbReference>
<reference evidence="1 2" key="1">
    <citation type="submission" date="2024-03" db="EMBL/GenBank/DDBJ databases">
        <title>First Report of Pectobacterium brasiliscabiei causing potato scab in china.</title>
        <authorList>
            <person name="Handique U."/>
        </authorList>
    </citation>
    <scope>NUCLEOTIDE SEQUENCE [LARGE SCALE GENOMIC DNA]</scope>
    <source>
        <strain evidence="1 2">ZRIMU1503</strain>
    </source>
</reference>
<sequence length="83" mass="8623">MHCLDCTGIGAQVAAVGVCAQCGSAVCSVHAEVSEQYLTCTKPISRPVATKPPVRRLLCTTCAEGHRAHAACCPESAHTLRTS</sequence>
<protein>
    <submittedName>
        <fullName evidence="1">DUF2180 family protein</fullName>
    </submittedName>
</protein>
<comment type="caution">
    <text evidence="1">The sequence shown here is derived from an EMBL/GenBank/DDBJ whole genome shotgun (WGS) entry which is preliminary data.</text>
</comment>
<name>A0ABU8GL02_9ACTN</name>
<keyword evidence="2" id="KW-1185">Reference proteome</keyword>
<dbReference type="RefSeq" id="WP_336540436.1">
    <property type="nucleotide sequence ID" value="NZ_JBBAYL010000017.1"/>
</dbReference>
<accession>A0ABU8GL02</accession>